<dbReference type="InterPro" id="IPR052155">
    <property type="entry name" value="Biofilm_reg_signaling"/>
</dbReference>
<dbReference type="SUPFAM" id="SSF141868">
    <property type="entry name" value="EAL domain-like"/>
    <property type="match status" value="1"/>
</dbReference>
<dbReference type="PROSITE" id="PS50883">
    <property type="entry name" value="EAL"/>
    <property type="match status" value="1"/>
</dbReference>
<dbReference type="AlphaFoldDB" id="A0A1C5AYQ1"/>
<accession>A0A1C5AYQ1</accession>
<gene>
    <name evidence="3" type="ORF">GA0070563_12726</name>
</gene>
<evidence type="ECO:0000313" key="3">
    <source>
        <dbReference type="EMBL" id="SCF50194.1"/>
    </source>
</evidence>
<dbReference type="Pfam" id="PF00563">
    <property type="entry name" value="EAL"/>
    <property type="match status" value="1"/>
</dbReference>
<dbReference type="InterPro" id="IPR000160">
    <property type="entry name" value="GGDEF_dom"/>
</dbReference>
<dbReference type="InterPro" id="IPR029787">
    <property type="entry name" value="Nucleotide_cyclase"/>
</dbReference>
<name>A0A1C5AYQ1_9ACTN</name>
<reference evidence="4" key="1">
    <citation type="submission" date="2016-06" db="EMBL/GenBank/DDBJ databases">
        <authorList>
            <person name="Varghese N."/>
            <person name="Submissions Spin"/>
        </authorList>
    </citation>
    <scope>NUCLEOTIDE SEQUENCE [LARGE SCALE GENOMIC DNA]</scope>
    <source>
        <strain evidence="4">DSM 43168</strain>
    </source>
</reference>
<evidence type="ECO:0000259" key="2">
    <source>
        <dbReference type="PROSITE" id="PS50887"/>
    </source>
</evidence>
<dbReference type="InterPro" id="IPR001633">
    <property type="entry name" value="EAL_dom"/>
</dbReference>
<dbReference type="InterPro" id="IPR043128">
    <property type="entry name" value="Rev_trsase/Diguanyl_cyclase"/>
</dbReference>
<dbReference type="PANTHER" id="PTHR44757:SF2">
    <property type="entry name" value="BIOFILM ARCHITECTURE MAINTENANCE PROTEIN MBAA"/>
    <property type="match status" value="1"/>
</dbReference>
<feature type="domain" description="EAL" evidence="1">
    <location>
        <begin position="336"/>
        <end position="598"/>
    </location>
</feature>
<dbReference type="SUPFAM" id="SSF55073">
    <property type="entry name" value="Nucleotide cyclase"/>
    <property type="match status" value="1"/>
</dbReference>
<dbReference type="NCBIfam" id="TIGR00254">
    <property type="entry name" value="GGDEF"/>
    <property type="match status" value="1"/>
</dbReference>
<protein>
    <submittedName>
        <fullName evidence="3">Diguanylate cyclase (GGDEF) domain-containing protein</fullName>
    </submittedName>
</protein>
<proteinExistence type="predicted"/>
<dbReference type="Gene3D" id="3.30.70.270">
    <property type="match status" value="1"/>
</dbReference>
<keyword evidence="4" id="KW-1185">Reference proteome</keyword>
<dbReference type="CDD" id="cd01949">
    <property type="entry name" value="GGDEF"/>
    <property type="match status" value="1"/>
</dbReference>
<dbReference type="Pfam" id="PF00990">
    <property type="entry name" value="GGDEF"/>
    <property type="match status" value="1"/>
</dbReference>
<dbReference type="SMART" id="SM00267">
    <property type="entry name" value="GGDEF"/>
    <property type="match status" value="1"/>
</dbReference>
<organism evidence="3 4">
    <name type="scientific">Micromonospora carbonacea</name>
    <dbReference type="NCBI Taxonomy" id="47853"/>
    <lineage>
        <taxon>Bacteria</taxon>
        <taxon>Bacillati</taxon>
        <taxon>Actinomycetota</taxon>
        <taxon>Actinomycetes</taxon>
        <taxon>Micromonosporales</taxon>
        <taxon>Micromonosporaceae</taxon>
        <taxon>Micromonospora</taxon>
    </lineage>
</organism>
<dbReference type="InterPro" id="IPR035919">
    <property type="entry name" value="EAL_sf"/>
</dbReference>
<dbReference type="PANTHER" id="PTHR44757">
    <property type="entry name" value="DIGUANYLATE CYCLASE DGCP"/>
    <property type="match status" value="1"/>
</dbReference>
<dbReference type="EMBL" id="FMCT01000027">
    <property type="protein sequence ID" value="SCF50194.1"/>
    <property type="molecule type" value="Genomic_DNA"/>
</dbReference>
<dbReference type="RefSeq" id="WP_074479294.1">
    <property type="nucleotide sequence ID" value="NZ_FMCT01000027.1"/>
</dbReference>
<dbReference type="CDD" id="cd01948">
    <property type="entry name" value="EAL"/>
    <property type="match status" value="1"/>
</dbReference>
<sequence>MSGRSAADGLDDGRRPGVEEFVTAWTAALHRAHYVPISAGRRRRIVAGLADRLVSAVLADPAEPGDGRRIGEDLVAAGFGSPEALGRTIAVVGSRFLGELGLAADPTCTARLTGLLAELAAGFASAAHDRILRAQDTVRLAALAARNQAEEALRVSEARFRRFATHDQLTGLPNLTLFTERLGRLSAADEPIDRVGVCCLDVDDFAAVNDVLGHQVGDLLLREIAGRLGALTDRRIDLVARLDSDRFAILVRDTTCAEDTVKIADQALAALAAPFRVDGTEVPLTASAGVAEGAVVDGGAAALMRASEIALHWAKADGKATLRQFDQDRSNADAARYRLSAAMPAALRRGEFVAAYQPISALRSGRLAGVEALARWQHPQLGLLSAARFIELAERTGVVVALGAQLLEQACRQASRWQRIQPGLYVSVNVSVRQLRQNGLAGAVAQILDRTGLPPHLLQLEVTEQAVIDLTGVVTETLAALMKIGVRIVIDDFGIGYANLANLRSLPLHGLKLDASLTRSSAQPVRPPGARRPGTDDEFLSTVVSLGHKLGLVVTAEGIETAQQADRLAATGCDNGQGWHFGRPVPPDEITAGIVAQQHRDAVPPPDAGQPGLPARRR</sequence>
<dbReference type="SMART" id="SM00052">
    <property type="entry name" value="EAL"/>
    <property type="match status" value="1"/>
</dbReference>
<dbReference type="Proteomes" id="UP000183585">
    <property type="component" value="Unassembled WGS sequence"/>
</dbReference>
<dbReference type="PROSITE" id="PS50887">
    <property type="entry name" value="GGDEF"/>
    <property type="match status" value="1"/>
</dbReference>
<evidence type="ECO:0000313" key="4">
    <source>
        <dbReference type="Proteomes" id="UP000183585"/>
    </source>
</evidence>
<dbReference type="Gene3D" id="3.20.20.450">
    <property type="entry name" value="EAL domain"/>
    <property type="match status" value="1"/>
</dbReference>
<evidence type="ECO:0000259" key="1">
    <source>
        <dbReference type="PROSITE" id="PS50883"/>
    </source>
</evidence>
<feature type="domain" description="GGDEF" evidence="2">
    <location>
        <begin position="193"/>
        <end position="327"/>
    </location>
</feature>